<sequence length="264" mass="28665">MSFLQGQNAVVTGSGSGIGKAIAQELCNQGAHVYIADIDEERATQVASQYKEKGLRATGCRLNVSHSADVEAFFKRIQEADGRLDILVNCAGYAATNLISDMSDEDWARMLNVHADGSFYCLREASKIMKKHRYGRVVNISSLAAESGMYGHVHYTAAKYAVVGITEVAAKELGPFHITVNAIKPGIIRTPLGERGLLANGVGERFENVTPVRRIGEPRDIARTVAFLVHPESDFITGTSIVVDGGFILMNEMDTVVGETLRDF</sequence>
<accession>A0ABY6Z157</accession>
<dbReference type="Proteomes" id="UP001164803">
    <property type="component" value="Chromosome"/>
</dbReference>
<dbReference type="PRINTS" id="PR00080">
    <property type="entry name" value="SDRFAMILY"/>
</dbReference>
<dbReference type="PROSITE" id="PS00061">
    <property type="entry name" value="ADH_SHORT"/>
    <property type="match status" value="1"/>
</dbReference>
<evidence type="ECO:0000256" key="1">
    <source>
        <dbReference type="ARBA" id="ARBA00006484"/>
    </source>
</evidence>
<dbReference type="EMBL" id="CP104064">
    <property type="protein sequence ID" value="WAH35705.1"/>
    <property type="molecule type" value="Genomic_DNA"/>
</dbReference>
<dbReference type="NCBIfam" id="NF005559">
    <property type="entry name" value="PRK07231.1"/>
    <property type="match status" value="1"/>
</dbReference>
<proteinExistence type="inferred from homology"/>
<dbReference type="PRINTS" id="PR00081">
    <property type="entry name" value="GDHRDH"/>
</dbReference>
<evidence type="ECO:0000313" key="4">
    <source>
        <dbReference type="Proteomes" id="UP001164803"/>
    </source>
</evidence>
<dbReference type="PANTHER" id="PTHR42879">
    <property type="entry name" value="3-OXOACYL-(ACYL-CARRIER-PROTEIN) REDUCTASE"/>
    <property type="match status" value="1"/>
</dbReference>
<dbReference type="PANTHER" id="PTHR42879:SF2">
    <property type="entry name" value="3-OXOACYL-[ACYL-CARRIER-PROTEIN] REDUCTASE FABG"/>
    <property type="match status" value="1"/>
</dbReference>
<organism evidence="3 4">
    <name type="scientific">Alicyclobacillus dauci</name>
    <dbReference type="NCBI Taxonomy" id="1475485"/>
    <lineage>
        <taxon>Bacteria</taxon>
        <taxon>Bacillati</taxon>
        <taxon>Bacillota</taxon>
        <taxon>Bacilli</taxon>
        <taxon>Bacillales</taxon>
        <taxon>Alicyclobacillaceae</taxon>
        <taxon>Alicyclobacillus</taxon>
    </lineage>
</organism>
<protein>
    <submittedName>
        <fullName evidence="3">SDR family oxidoreductase</fullName>
    </submittedName>
</protein>
<dbReference type="Pfam" id="PF13561">
    <property type="entry name" value="adh_short_C2"/>
    <property type="match status" value="1"/>
</dbReference>
<dbReference type="InterPro" id="IPR057326">
    <property type="entry name" value="KR_dom"/>
</dbReference>
<feature type="domain" description="Ketoreductase" evidence="2">
    <location>
        <begin position="7"/>
        <end position="186"/>
    </location>
</feature>
<dbReference type="RefSeq" id="WP_268042987.1">
    <property type="nucleotide sequence ID" value="NZ_CP104064.1"/>
</dbReference>
<dbReference type="CDD" id="cd05233">
    <property type="entry name" value="SDR_c"/>
    <property type="match status" value="1"/>
</dbReference>
<gene>
    <name evidence="3" type="ORF">NZD86_15670</name>
</gene>
<name>A0ABY6Z157_9BACL</name>
<evidence type="ECO:0000313" key="3">
    <source>
        <dbReference type="EMBL" id="WAH35705.1"/>
    </source>
</evidence>
<dbReference type="InterPro" id="IPR002347">
    <property type="entry name" value="SDR_fam"/>
</dbReference>
<dbReference type="SUPFAM" id="SSF51735">
    <property type="entry name" value="NAD(P)-binding Rossmann-fold domains"/>
    <property type="match status" value="1"/>
</dbReference>
<dbReference type="SMART" id="SM00822">
    <property type="entry name" value="PKS_KR"/>
    <property type="match status" value="1"/>
</dbReference>
<dbReference type="InterPro" id="IPR020904">
    <property type="entry name" value="Sc_DH/Rdtase_CS"/>
</dbReference>
<keyword evidence="4" id="KW-1185">Reference proteome</keyword>
<comment type="similarity">
    <text evidence="1">Belongs to the short-chain dehydrogenases/reductases (SDR) family.</text>
</comment>
<dbReference type="InterPro" id="IPR036291">
    <property type="entry name" value="NAD(P)-bd_dom_sf"/>
</dbReference>
<reference evidence="3" key="1">
    <citation type="submission" date="2022-08" db="EMBL/GenBank/DDBJ databases">
        <title>Alicyclobacillus dauci DSM2870, complete genome.</title>
        <authorList>
            <person name="Wang Q."/>
            <person name="Cai R."/>
            <person name="Wang Z."/>
        </authorList>
    </citation>
    <scope>NUCLEOTIDE SEQUENCE</scope>
    <source>
        <strain evidence="3">DSM 28700</strain>
    </source>
</reference>
<dbReference type="InterPro" id="IPR050259">
    <property type="entry name" value="SDR"/>
</dbReference>
<dbReference type="Gene3D" id="3.40.50.720">
    <property type="entry name" value="NAD(P)-binding Rossmann-like Domain"/>
    <property type="match status" value="1"/>
</dbReference>
<evidence type="ECO:0000259" key="2">
    <source>
        <dbReference type="SMART" id="SM00822"/>
    </source>
</evidence>